<reference evidence="2 3" key="1">
    <citation type="submission" date="2017-10" db="EMBL/GenBank/DDBJ databases">
        <title>A novel species of cold-tolerant Malassezia isolated from bats.</title>
        <authorList>
            <person name="Lorch J.M."/>
            <person name="Palmer J.M."/>
            <person name="Vanderwolf K.J."/>
            <person name="Schmidt K.Z."/>
            <person name="Verant M.L."/>
            <person name="Weller T.J."/>
            <person name="Blehert D.S."/>
        </authorList>
    </citation>
    <scope>NUCLEOTIDE SEQUENCE [LARGE SCALE GENOMIC DNA]</scope>
    <source>
        <strain evidence="2 3">NWHC:44797-103</strain>
    </source>
</reference>
<evidence type="ECO:0000313" key="3">
    <source>
        <dbReference type="Proteomes" id="UP000232875"/>
    </source>
</evidence>
<feature type="region of interest" description="Disordered" evidence="1">
    <location>
        <begin position="44"/>
        <end position="72"/>
    </location>
</feature>
<keyword evidence="3" id="KW-1185">Reference proteome</keyword>
<dbReference type="Proteomes" id="UP000232875">
    <property type="component" value="Unassembled WGS sequence"/>
</dbReference>
<evidence type="ECO:0000256" key="1">
    <source>
        <dbReference type="SAM" id="MobiDB-lite"/>
    </source>
</evidence>
<feature type="region of interest" description="Disordered" evidence="1">
    <location>
        <begin position="102"/>
        <end position="158"/>
    </location>
</feature>
<feature type="compositionally biased region" description="Gly residues" evidence="1">
    <location>
        <begin position="131"/>
        <end position="140"/>
    </location>
</feature>
<protein>
    <submittedName>
        <fullName evidence="2">Uncharacterized protein</fullName>
    </submittedName>
</protein>
<feature type="compositionally biased region" description="Low complexity" evidence="1">
    <location>
        <begin position="141"/>
        <end position="156"/>
    </location>
</feature>
<proteinExistence type="predicted"/>
<organism evidence="2 3">
    <name type="scientific">Malassezia vespertilionis</name>
    <dbReference type="NCBI Taxonomy" id="2020962"/>
    <lineage>
        <taxon>Eukaryota</taxon>
        <taxon>Fungi</taxon>
        <taxon>Dikarya</taxon>
        <taxon>Basidiomycota</taxon>
        <taxon>Ustilaginomycotina</taxon>
        <taxon>Malasseziomycetes</taxon>
        <taxon>Malasseziales</taxon>
        <taxon>Malasseziaceae</taxon>
        <taxon>Malassezia</taxon>
    </lineage>
</organism>
<accession>A0A2N1JA43</accession>
<name>A0A2N1JA43_9BASI</name>
<dbReference type="EMBL" id="KZ454991">
    <property type="protein sequence ID" value="PKI83414.1"/>
    <property type="molecule type" value="Genomic_DNA"/>
</dbReference>
<evidence type="ECO:0000313" key="2">
    <source>
        <dbReference type="EMBL" id="PKI83414.1"/>
    </source>
</evidence>
<sequence length="233" mass="22090">MSAEYGELKPAPAIIGNDLSSFLRSGNATNNAGAYDSSMNMGVTGSDTAANRSDVGATQSIANPTSDVTAQKDTISSAPVGTGAGAGVGAGAASGYDAAAFQPTSEQPWSVRGPPQSVGEDTTVAPDAAGTGSGAAGTGSGAAATGSGATGTDAIGAGAGSAGAISAGGLGAGKAEGPAALKNSVNDAKKAGTGATNTGKDPVKAAADKQKKLGFFSKIKKSLHIGKEGKISK</sequence>
<dbReference type="AlphaFoldDB" id="A0A2N1JA43"/>
<gene>
    <name evidence="2" type="ORF">MVES_002691</name>
</gene>